<feature type="region of interest" description="Disordered" evidence="1">
    <location>
        <begin position="132"/>
        <end position="280"/>
    </location>
</feature>
<evidence type="ECO:0000256" key="3">
    <source>
        <dbReference type="SAM" id="SignalP"/>
    </source>
</evidence>
<evidence type="ECO:0000313" key="4">
    <source>
        <dbReference type="EMBL" id="MDT0455796.1"/>
    </source>
</evidence>
<sequence>MVAPGFRSRIATGLLVAAVVLPVPIGATSAAAADRRVTPVDHPPHLARPGDQPDDYAQDETGPDDYGFDEYGPDDFAADRRPFGGRDDGAGRGHHGHPGRPGAPARLPELSPRFPGMPDAFPRFPHRPSHRHFGGPHLPGRWHHRPHHPFSPAFVGPDGPSYPFPGPDDGGAGFPGAGHHGPTAGAHAPDADRAQRRPAPRTPASKHPRPAASASHAAKSAPARLSPSHRFDVADRFTRRPYGALPPLPTPSAPEEARSVRESADGEAAATASPYAMESPDAPVERVLPLGAGLALTGLGLAFFALRLRRS</sequence>
<dbReference type="Proteomes" id="UP001180551">
    <property type="component" value="Unassembled WGS sequence"/>
</dbReference>
<feature type="chain" id="PRO_5045410671" description="Gram-positive cocci surface proteins LPxTG domain-containing protein" evidence="3">
    <location>
        <begin position="33"/>
        <end position="311"/>
    </location>
</feature>
<evidence type="ECO:0000256" key="2">
    <source>
        <dbReference type="SAM" id="Phobius"/>
    </source>
</evidence>
<evidence type="ECO:0000313" key="5">
    <source>
        <dbReference type="Proteomes" id="UP001180551"/>
    </source>
</evidence>
<feature type="compositionally biased region" description="Acidic residues" evidence="1">
    <location>
        <begin position="52"/>
        <end position="73"/>
    </location>
</feature>
<comment type="caution">
    <text evidence="4">The sequence shown here is derived from an EMBL/GenBank/DDBJ whole genome shotgun (WGS) entry which is preliminary data.</text>
</comment>
<keyword evidence="2" id="KW-0812">Transmembrane</keyword>
<reference evidence="4" key="1">
    <citation type="submission" date="2024-05" db="EMBL/GenBank/DDBJ databases">
        <title>30 novel species of actinomycetes from the DSMZ collection.</title>
        <authorList>
            <person name="Nouioui I."/>
        </authorList>
    </citation>
    <scope>NUCLEOTIDE SEQUENCE</scope>
    <source>
        <strain evidence="4">DSM 41527</strain>
    </source>
</reference>
<keyword evidence="3" id="KW-0732">Signal</keyword>
<feature type="compositionally biased region" description="Low complexity" evidence="1">
    <location>
        <begin position="210"/>
        <end position="224"/>
    </location>
</feature>
<feature type="transmembrane region" description="Helical" evidence="2">
    <location>
        <begin position="287"/>
        <end position="306"/>
    </location>
</feature>
<feature type="compositionally biased region" description="Basic and acidic residues" evidence="1">
    <location>
        <begin position="229"/>
        <end position="238"/>
    </location>
</feature>
<feature type="compositionally biased region" description="Basic residues" evidence="1">
    <location>
        <begin position="196"/>
        <end position="209"/>
    </location>
</feature>
<proteinExistence type="predicted"/>
<feature type="region of interest" description="Disordered" evidence="1">
    <location>
        <begin position="31"/>
        <end position="113"/>
    </location>
</feature>
<protein>
    <recommendedName>
        <fullName evidence="6">Gram-positive cocci surface proteins LPxTG domain-containing protein</fullName>
    </recommendedName>
</protein>
<feature type="compositionally biased region" description="Basic residues" evidence="1">
    <location>
        <begin position="132"/>
        <end position="148"/>
    </location>
</feature>
<feature type="compositionally biased region" description="Basic and acidic residues" evidence="1">
    <location>
        <begin position="33"/>
        <end position="44"/>
    </location>
</feature>
<keyword evidence="5" id="KW-1185">Reference proteome</keyword>
<feature type="compositionally biased region" description="Basic and acidic residues" evidence="1">
    <location>
        <begin position="255"/>
        <end position="264"/>
    </location>
</feature>
<accession>A0ABU2T3I9</accession>
<name>A0ABU2T3I9_9ACTN</name>
<feature type="compositionally biased region" description="Basic and acidic residues" evidence="1">
    <location>
        <begin position="77"/>
        <end position="91"/>
    </location>
</feature>
<organism evidence="4 5">
    <name type="scientific">Streptomyces mooreae</name>
    <dbReference type="NCBI Taxonomy" id="3075523"/>
    <lineage>
        <taxon>Bacteria</taxon>
        <taxon>Bacillati</taxon>
        <taxon>Actinomycetota</taxon>
        <taxon>Actinomycetes</taxon>
        <taxon>Kitasatosporales</taxon>
        <taxon>Streptomycetaceae</taxon>
        <taxon>Streptomyces</taxon>
    </lineage>
</organism>
<feature type="compositionally biased region" description="Gly residues" evidence="1">
    <location>
        <begin position="168"/>
        <end position="179"/>
    </location>
</feature>
<dbReference type="EMBL" id="JAVRFE010000008">
    <property type="protein sequence ID" value="MDT0455796.1"/>
    <property type="molecule type" value="Genomic_DNA"/>
</dbReference>
<gene>
    <name evidence="4" type="ORF">RM550_08585</name>
</gene>
<feature type="signal peptide" evidence="3">
    <location>
        <begin position="1"/>
        <end position="32"/>
    </location>
</feature>
<dbReference type="RefSeq" id="WP_311623101.1">
    <property type="nucleotide sequence ID" value="NZ_JAVRFE010000008.1"/>
</dbReference>
<keyword evidence="2" id="KW-1133">Transmembrane helix</keyword>
<evidence type="ECO:0008006" key="6">
    <source>
        <dbReference type="Google" id="ProtNLM"/>
    </source>
</evidence>
<evidence type="ECO:0000256" key="1">
    <source>
        <dbReference type="SAM" id="MobiDB-lite"/>
    </source>
</evidence>
<keyword evidence="2" id="KW-0472">Membrane</keyword>